<evidence type="ECO:0000256" key="4">
    <source>
        <dbReference type="ARBA" id="ARBA00022801"/>
    </source>
</evidence>
<comment type="pathway">
    <text evidence="1">Amino-acid biosynthesis; L-methionine biosynthesis via salvage pathway; S-methyl-5-thio-alpha-D-ribose 1-phosphate from S-methyl-5'-thioadenosine (hydrolase route): step 1/2.</text>
</comment>
<accession>A0A1M4XJS8</accession>
<dbReference type="NCBIfam" id="TIGR01704">
    <property type="entry name" value="MTA_SAH-Nsdase"/>
    <property type="match status" value="1"/>
</dbReference>
<keyword evidence="3" id="KW-0028">Amino-acid biosynthesis</keyword>
<feature type="domain" description="Nucleoside phosphorylase" evidence="6">
    <location>
        <begin position="4"/>
        <end position="225"/>
    </location>
</feature>
<dbReference type="GO" id="GO:0005829">
    <property type="term" value="C:cytosol"/>
    <property type="evidence" value="ECO:0007669"/>
    <property type="project" value="TreeGrafter"/>
</dbReference>
<dbReference type="EMBL" id="FQVM01000019">
    <property type="protein sequence ID" value="SHE93759.1"/>
    <property type="molecule type" value="Genomic_DNA"/>
</dbReference>
<dbReference type="NCBIfam" id="NF011286">
    <property type="entry name" value="PRK14697.1"/>
    <property type="match status" value="1"/>
</dbReference>
<dbReference type="NCBIfam" id="NF004079">
    <property type="entry name" value="PRK05584.1"/>
    <property type="match status" value="1"/>
</dbReference>
<dbReference type="RefSeq" id="WP_111944821.1">
    <property type="nucleotide sequence ID" value="NZ_FQVM01000019.1"/>
</dbReference>
<protein>
    <recommendedName>
        <fullName evidence="2">adenosylhomocysteine nucleosidase</fullName>
        <ecNumber evidence="2">3.2.2.9</ecNumber>
    </recommendedName>
</protein>
<organism evidence="7 8">
    <name type="scientific">Clostridium fallax</name>
    <dbReference type="NCBI Taxonomy" id="1533"/>
    <lineage>
        <taxon>Bacteria</taxon>
        <taxon>Bacillati</taxon>
        <taxon>Bacillota</taxon>
        <taxon>Clostridia</taxon>
        <taxon>Eubacteriales</taxon>
        <taxon>Clostridiaceae</taxon>
        <taxon>Clostridium</taxon>
    </lineage>
</organism>
<evidence type="ECO:0000256" key="5">
    <source>
        <dbReference type="ARBA" id="ARBA00023167"/>
    </source>
</evidence>
<dbReference type="GO" id="GO:0008930">
    <property type="term" value="F:methylthioadenosine nucleosidase activity"/>
    <property type="evidence" value="ECO:0007669"/>
    <property type="project" value="InterPro"/>
</dbReference>
<evidence type="ECO:0000256" key="2">
    <source>
        <dbReference type="ARBA" id="ARBA00011974"/>
    </source>
</evidence>
<dbReference type="GO" id="GO:0019509">
    <property type="term" value="P:L-methionine salvage from methylthioadenosine"/>
    <property type="evidence" value="ECO:0007669"/>
    <property type="project" value="UniProtKB-UniPathway"/>
</dbReference>
<dbReference type="STRING" id="1533.SAMN05443638_1196"/>
<dbReference type="SUPFAM" id="SSF53167">
    <property type="entry name" value="Purine and uridine phosphorylases"/>
    <property type="match status" value="1"/>
</dbReference>
<evidence type="ECO:0000313" key="7">
    <source>
        <dbReference type="EMBL" id="SHE93759.1"/>
    </source>
</evidence>
<keyword evidence="8" id="KW-1185">Reference proteome</keyword>
<dbReference type="PANTHER" id="PTHR46832:SF1">
    <property type="entry name" value="5'-METHYLTHIOADENOSINE_S-ADENOSYLHOMOCYSTEINE NUCLEOSIDASE"/>
    <property type="match status" value="1"/>
</dbReference>
<dbReference type="GO" id="GO:0009164">
    <property type="term" value="P:nucleoside catabolic process"/>
    <property type="evidence" value="ECO:0007669"/>
    <property type="project" value="InterPro"/>
</dbReference>
<gene>
    <name evidence="7" type="ORF">SAMN05443638_1196</name>
</gene>
<dbReference type="PANTHER" id="PTHR46832">
    <property type="entry name" value="5'-METHYLTHIOADENOSINE/S-ADENOSYLHOMOCYSTEINE NUCLEOSIDASE"/>
    <property type="match status" value="1"/>
</dbReference>
<evidence type="ECO:0000259" key="6">
    <source>
        <dbReference type="Pfam" id="PF01048"/>
    </source>
</evidence>
<dbReference type="InterPro" id="IPR000845">
    <property type="entry name" value="Nucleoside_phosphorylase_d"/>
</dbReference>
<dbReference type="InterPro" id="IPR010049">
    <property type="entry name" value="MTA_SAH_Nsdase"/>
</dbReference>
<proteinExistence type="predicted"/>
<evidence type="ECO:0000256" key="3">
    <source>
        <dbReference type="ARBA" id="ARBA00022605"/>
    </source>
</evidence>
<dbReference type="GO" id="GO:0019284">
    <property type="term" value="P:L-methionine salvage from S-adenosylmethionine"/>
    <property type="evidence" value="ECO:0007669"/>
    <property type="project" value="TreeGrafter"/>
</dbReference>
<keyword evidence="4" id="KW-0378">Hydrolase</keyword>
<reference evidence="7 8" key="1">
    <citation type="submission" date="2016-11" db="EMBL/GenBank/DDBJ databases">
        <authorList>
            <person name="Jaros S."/>
            <person name="Januszkiewicz K."/>
            <person name="Wedrychowicz H."/>
        </authorList>
    </citation>
    <scope>NUCLEOTIDE SEQUENCE [LARGE SCALE GENOMIC DNA]</scope>
    <source>
        <strain evidence="7 8">DSM 2631</strain>
    </source>
</reference>
<dbReference type="Gene3D" id="3.40.50.1580">
    <property type="entry name" value="Nucleoside phosphorylase domain"/>
    <property type="match status" value="1"/>
</dbReference>
<dbReference type="Proteomes" id="UP000184035">
    <property type="component" value="Unassembled WGS sequence"/>
</dbReference>
<evidence type="ECO:0000313" key="8">
    <source>
        <dbReference type="Proteomes" id="UP000184035"/>
    </source>
</evidence>
<dbReference type="OrthoDB" id="9792278at2"/>
<dbReference type="Pfam" id="PF01048">
    <property type="entry name" value="PNP_UDP_1"/>
    <property type="match status" value="1"/>
</dbReference>
<sequence length="234" mass="26266">MKVIGIIGAMAMEIQLIKDKIIIDREERYAGFEFFIGKYRKLDIVLTSCGIGKVNAASCTQILIDRYNVTDIINTGIAGSLNEKVKVCDIVISDNVTYYDVRQMQMKNSFPFKTFFTANKQLKKIAIKAYENSILKDYSYHIGRIITGESFVSDDNLKATIIKDYKPYCVEMEGAAIGHVADINGIPFIIIRSISDNADDNTSLSYDKFKDIASNNAALLILNMLSIINDKIKK</sequence>
<dbReference type="AlphaFoldDB" id="A0A1M4XJS8"/>
<dbReference type="EC" id="3.2.2.9" evidence="2"/>
<dbReference type="CDD" id="cd09008">
    <property type="entry name" value="MTAN"/>
    <property type="match status" value="1"/>
</dbReference>
<dbReference type="GO" id="GO:0008782">
    <property type="term" value="F:adenosylhomocysteine nucleosidase activity"/>
    <property type="evidence" value="ECO:0007669"/>
    <property type="project" value="UniProtKB-EC"/>
</dbReference>
<dbReference type="UniPathway" id="UPA00904">
    <property type="reaction ID" value="UER00871"/>
</dbReference>
<name>A0A1M4XJS8_9CLOT</name>
<dbReference type="InterPro" id="IPR035994">
    <property type="entry name" value="Nucleoside_phosphorylase_sf"/>
</dbReference>
<evidence type="ECO:0000256" key="1">
    <source>
        <dbReference type="ARBA" id="ARBA00004945"/>
    </source>
</evidence>
<keyword evidence="5" id="KW-0486">Methionine biosynthesis</keyword>